<gene>
    <name evidence="1" type="ORF">NP493_281g00043</name>
</gene>
<dbReference type="EMBL" id="JAODUO010000282">
    <property type="protein sequence ID" value="KAK2184114.1"/>
    <property type="molecule type" value="Genomic_DNA"/>
</dbReference>
<sequence length="97" mass="10767">MAACRVDMKSLQHSVFFALASDMLDIAVTLAALVISPSCTMSSCSSLRLEIMHWAILTTEQKSCDDLSYALCNFVHSNLILVYPQWDFSGKKLTAEM</sequence>
<accession>A0AAD9UCC8</accession>
<name>A0AAD9UCC8_RIDPI</name>
<organism evidence="1 2">
    <name type="scientific">Ridgeia piscesae</name>
    <name type="common">Tubeworm</name>
    <dbReference type="NCBI Taxonomy" id="27915"/>
    <lineage>
        <taxon>Eukaryota</taxon>
        <taxon>Metazoa</taxon>
        <taxon>Spiralia</taxon>
        <taxon>Lophotrochozoa</taxon>
        <taxon>Annelida</taxon>
        <taxon>Polychaeta</taxon>
        <taxon>Sedentaria</taxon>
        <taxon>Canalipalpata</taxon>
        <taxon>Sabellida</taxon>
        <taxon>Siboglinidae</taxon>
        <taxon>Ridgeia</taxon>
    </lineage>
</organism>
<reference evidence="1" key="1">
    <citation type="journal article" date="2023" name="Mol. Biol. Evol.">
        <title>Third-Generation Sequencing Reveals the Adaptive Role of the Epigenome in Three Deep-Sea Polychaetes.</title>
        <authorList>
            <person name="Perez M."/>
            <person name="Aroh O."/>
            <person name="Sun Y."/>
            <person name="Lan Y."/>
            <person name="Juniper S.K."/>
            <person name="Young C.R."/>
            <person name="Angers B."/>
            <person name="Qian P.Y."/>
        </authorList>
    </citation>
    <scope>NUCLEOTIDE SEQUENCE</scope>
    <source>
        <strain evidence="1">R07B-5</strain>
    </source>
</reference>
<proteinExistence type="predicted"/>
<dbReference type="Proteomes" id="UP001209878">
    <property type="component" value="Unassembled WGS sequence"/>
</dbReference>
<evidence type="ECO:0000313" key="1">
    <source>
        <dbReference type="EMBL" id="KAK2184114.1"/>
    </source>
</evidence>
<comment type="caution">
    <text evidence="1">The sequence shown here is derived from an EMBL/GenBank/DDBJ whole genome shotgun (WGS) entry which is preliminary data.</text>
</comment>
<evidence type="ECO:0000313" key="2">
    <source>
        <dbReference type="Proteomes" id="UP001209878"/>
    </source>
</evidence>
<protein>
    <submittedName>
        <fullName evidence="1">Uncharacterized protein</fullName>
    </submittedName>
</protein>
<dbReference type="AlphaFoldDB" id="A0AAD9UCC8"/>
<keyword evidence="2" id="KW-1185">Reference proteome</keyword>